<evidence type="ECO:0000313" key="3">
    <source>
        <dbReference type="Proteomes" id="UP000245790"/>
    </source>
</evidence>
<feature type="signal peptide" evidence="1">
    <location>
        <begin position="1"/>
        <end position="25"/>
    </location>
</feature>
<keyword evidence="3" id="KW-1185">Reference proteome</keyword>
<protein>
    <submittedName>
        <fullName evidence="2">Uncharacterized protein</fullName>
    </submittedName>
</protein>
<accession>A0A316GB17</accession>
<sequence>MKSLKSALKATFLIATLSLSASIYADSALDAAKQPLEEKDPKQCLNELKKDKAHASDGTDELVLTEEQKAELLEKKKLSWFEKVVKQHKLGSLHFQDIIELFH</sequence>
<gene>
    <name evidence="2" type="ORF">C8D97_10512</name>
</gene>
<name>A0A316GB17_9GAMM</name>
<dbReference type="AlphaFoldDB" id="A0A316GB17"/>
<dbReference type="Proteomes" id="UP000245790">
    <property type="component" value="Unassembled WGS sequence"/>
</dbReference>
<dbReference type="EMBL" id="QGGU01000005">
    <property type="protein sequence ID" value="PWK51697.1"/>
    <property type="molecule type" value="Genomic_DNA"/>
</dbReference>
<reference evidence="2 3" key="1">
    <citation type="submission" date="2018-05" db="EMBL/GenBank/DDBJ databases">
        <title>Genomic Encyclopedia of Type Strains, Phase IV (KMG-IV): sequencing the most valuable type-strain genomes for metagenomic binning, comparative biology and taxonomic classification.</title>
        <authorList>
            <person name="Goeker M."/>
        </authorList>
    </citation>
    <scope>NUCLEOTIDE SEQUENCE [LARGE SCALE GENOMIC DNA]</scope>
    <source>
        <strain evidence="2 3">DSM 25350</strain>
    </source>
</reference>
<dbReference type="RefSeq" id="WP_109763095.1">
    <property type="nucleotide sequence ID" value="NZ_QGGU01000005.1"/>
</dbReference>
<feature type="chain" id="PRO_5016344732" evidence="1">
    <location>
        <begin position="26"/>
        <end position="103"/>
    </location>
</feature>
<evidence type="ECO:0000313" key="2">
    <source>
        <dbReference type="EMBL" id="PWK51697.1"/>
    </source>
</evidence>
<proteinExistence type="predicted"/>
<comment type="caution">
    <text evidence="2">The sequence shown here is derived from an EMBL/GenBank/DDBJ whole genome shotgun (WGS) entry which is preliminary data.</text>
</comment>
<keyword evidence="1" id="KW-0732">Signal</keyword>
<evidence type="ECO:0000256" key="1">
    <source>
        <dbReference type="SAM" id="SignalP"/>
    </source>
</evidence>
<organism evidence="2 3">
    <name type="scientific">Pleionea mediterranea</name>
    <dbReference type="NCBI Taxonomy" id="523701"/>
    <lineage>
        <taxon>Bacteria</taxon>
        <taxon>Pseudomonadati</taxon>
        <taxon>Pseudomonadota</taxon>
        <taxon>Gammaproteobacteria</taxon>
        <taxon>Oceanospirillales</taxon>
        <taxon>Pleioneaceae</taxon>
        <taxon>Pleionea</taxon>
    </lineage>
</organism>